<evidence type="ECO:0008006" key="4">
    <source>
        <dbReference type="Google" id="ProtNLM"/>
    </source>
</evidence>
<dbReference type="AlphaFoldDB" id="N1QM50"/>
<dbReference type="HOGENOM" id="CLU_035149_0_1_1"/>
<dbReference type="STRING" id="692275.N1QM50"/>
<dbReference type="PANTHER" id="PTHR42103">
    <property type="entry name" value="ALPHA/BETA-HYDROLASES SUPERFAMILY PROTEIN"/>
    <property type="match status" value="1"/>
</dbReference>
<reference evidence="2 3" key="1">
    <citation type="journal article" date="2012" name="PLoS Pathog.">
        <title>Diverse lifestyles and strategies of plant pathogenesis encoded in the genomes of eighteen Dothideomycetes fungi.</title>
        <authorList>
            <person name="Ohm R.A."/>
            <person name="Feau N."/>
            <person name="Henrissat B."/>
            <person name="Schoch C.L."/>
            <person name="Horwitz B.A."/>
            <person name="Barry K.W."/>
            <person name="Condon B.J."/>
            <person name="Copeland A.C."/>
            <person name="Dhillon B."/>
            <person name="Glaser F."/>
            <person name="Hesse C.N."/>
            <person name="Kosti I."/>
            <person name="LaButti K."/>
            <person name="Lindquist E.A."/>
            <person name="Lucas S."/>
            <person name="Salamov A.A."/>
            <person name="Bradshaw R.E."/>
            <person name="Ciuffetti L."/>
            <person name="Hamelin R.C."/>
            <person name="Kema G.H.J."/>
            <person name="Lawrence C."/>
            <person name="Scott J.A."/>
            <person name="Spatafora J.W."/>
            <person name="Turgeon B.G."/>
            <person name="de Wit P.J.G.M."/>
            <person name="Zhong S."/>
            <person name="Goodwin S.B."/>
            <person name="Grigoriev I.V."/>
        </authorList>
    </citation>
    <scope>NUCLEOTIDE SEQUENCE [LARGE SCALE GENOMIC DNA]</scope>
    <source>
        <strain evidence="2 3">SO2202</strain>
    </source>
</reference>
<organism evidence="2 3">
    <name type="scientific">Sphaerulina musiva (strain SO2202)</name>
    <name type="common">Poplar stem canker fungus</name>
    <name type="synonym">Septoria musiva</name>
    <dbReference type="NCBI Taxonomy" id="692275"/>
    <lineage>
        <taxon>Eukaryota</taxon>
        <taxon>Fungi</taxon>
        <taxon>Dikarya</taxon>
        <taxon>Ascomycota</taxon>
        <taxon>Pezizomycotina</taxon>
        <taxon>Dothideomycetes</taxon>
        <taxon>Dothideomycetidae</taxon>
        <taxon>Mycosphaerellales</taxon>
        <taxon>Mycosphaerellaceae</taxon>
        <taxon>Sphaerulina</taxon>
    </lineage>
</organism>
<feature type="compositionally biased region" description="Low complexity" evidence="1">
    <location>
        <begin position="299"/>
        <end position="308"/>
    </location>
</feature>
<evidence type="ECO:0000313" key="3">
    <source>
        <dbReference type="Proteomes" id="UP000016931"/>
    </source>
</evidence>
<sequence length="463" mass="50623">MTEPTYSFPIPSLHDDTPLDCRIYHPPGLHDLVAGDSKKIRGAIVGHPYAPLGGSYDDHVVLSVTECLLDQGYVVTTFNFRGAGHSAGKTSWTGRPEIDDFCSIIGLLYYYLSTLVIPVQFDILASVDQSSFDGPLLQTDADTTGQASLELLLAGYSFASLVLCRLPAVFTILNRFKSAENGTAATEIFLRARTLAIQHRKTIATRLQRGRRPSSTSPSKPAHWRNPSHVILGGEESELASSRRRHSRGDSRGSFEAIRELPRTIKSHMHRPRSGQFHLRTSSDREQEQQHNTVSSEPQKQLHQQQLQQQRQPISIRYLLISPVLIPLSTTLVPPGIPFISATTTATATATAAGGGRSTSLETEEKSTAAGVFSLQYPTLIAFGSSDTFTSSKKLCQWAERLAKDSAAVAALATPATTNTTATAPHPVDAKVEWTQIDGAGHFWREGGVMRELQGNIREWVAK</sequence>
<evidence type="ECO:0000313" key="2">
    <source>
        <dbReference type="EMBL" id="EMF16409.1"/>
    </source>
</evidence>
<dbReference type="PANTHER" id="PTHR42103:SF2">
    <property type="entry name" value="AB HYDROLASE-1 DOMAIN-CONTAINING PROTEIN"/>
    <property type="match status" value="1"/>
</dbReference>
<proteinExistence type="predicted"/>
<feature type="compositionally biased region" description="Basic and acidic residues" evidence="1">
    <location>
        <begin position="248"/>
        <end position="263"/>
    </location>
</feature>
<dbReference type="eggNOG" id="ENOG502RXN2">
    <property type="taxonomic scope" value="Eukaryota"/>
</dbReference>
<protein>
    <recommendedName>
        <fullName evidence="4">Alpha/beta-hydrolase</fullName>
    </recommendedName>
</protein>
<dbReference type="Proteomes" id="UP000016931">
    <property type="component" value="Unassembled WGS sequence"/>
</dbReference>
<feature type="region of interest" description="Disordered" evidence="1">
    <location>
        <begin position="203"/>
        <end position="308"/>
    </location>
</feature>
<dbReference type="Gene3D" id="3.40.50.1820">
    <property type="entry name" value="alpha/beta hydrolase"/>
    <property type="match status" value="1"/>
</dbReference>
<feature type="compositionally biased region" description="Basic residues" evidence="1">
    <location>
        <begin position="203"/>
        <end position="212"/>
    </location>
</feature>
<evidence type="ECO:0000256" key="1">
    <source>
        <dbReference type="SAM" id="MobiDB-lite"/>
    </source>
</evidence>
<dbReference type="RefSeq" id="XP_016764530.1">
    <property type="nucleotide sequence ID" value="XM_016907476.1"/>
</dbReference>
<dbReference type="InterPro" id="IPR029058">
    <property type="entry name" value="AB_hydrolase_fold"/>
</dbReference>
<gene>
    <name evidence="2" type="ORF">SEPMUDRAFT_152636</name>
</gene>
<dbReference type="GeneID" id="27904613"/>
<name>N1QM50_SPHMS</name>
<accession>N1QM50</accession>
<dbReference type="SUPFAM" id="SSF53474">
    <property type="entry name" value="alpha/beta-Hydrolases"/>
    <property type="match status" value="1"/>
</dbReference>
<dbReference type="OrthoDB" id="10260961at2759"/>
<dbReference type="EMBL" id="KB456260">
    <property type="protein sequence ID" value="EMF16409.1"/>
    <property type="molecule type" value="Genomic_DNA"/>
</dbReference>
<keyword evidence="3" id="KW-1185">Reference proteome</keyword>